<name>M5S088_9BACT</name>
<feature type="signal peptide" evidence="3">
    <location>
        <begin position="1"/>
        <end position="31"/>
    </location>
</feature>
<dbReference type="Proteomes" id="UP000011996">
    <property type="component" value="Unassembled WGS sequence"/>
</dbReference>
<dbReference type="SUPFAM" id="SSF53474">
    <property type="entry name" value="alpha/beta-Hydrolases"/>
    <property type="match status" value="1"/>
</dbReference>
<feature type="chain" id="PRO_5004071160" evidence="3">
    <location>
        <begin position="32"/>
        <end position="374"/>
    </location>
</feature>
<dbReference type="Pfam" id="PF20434">
    <property type="entry name" value="BD-FAE"/>
    <property type="match status" value="1"/>
</dbReference>
<evidence type="ECO:0000313" key="6">
    <source>
        <dbReference type="Proteomes" id="UP000011996"/>
    </source>
</evidence>
<dbReference type="PANTHER" id="PTHR48081:SF13">
    <property type="entry name" value="ALPHA_BETA HYDROLASE"/>
    <property type="match status" value="1"/>
</dbReference>
<dbReference type="GO" id="GO:0016787">
    <property type="term" value="F:hydrolase activity"/>
    <property type="evidence" value="ECO:0007669"/>
    <property type="project" value="UniProtKB-KW"/>
</dbReference>
<evidence type="ECO:0000256" key="1">
    <source>
        <dbReference type="ARBA" id="ARBA00022801"/>
    </source>
</evidence>
<sequence length="374" mass="40816">MLLNSLFSKRLFAQFAVSVLILCLGSSIGSAQRPGTGSPARGNSQNDRSERGQGEAGGRRGNGEQGQRSRGGGGERSGGGRTRTETPPVLDQEFIETKLPAGTEYISDVVFKEVDGLELKLDLLLPKNETKEQLPTAIWIHGGAWMRGNKARDLHRFDQLTSRILQEGMAFVSIEYRLSSQASFPEPVLDCTDAIAFLNRNREKFGLDTDRTVILGTSAGGHLASLIGTGLTGGGKDFVTDASRPMGTILGVVDFYGPTDLIMLQSKRGEIDFENDASPEARFLGHSPLKRPDLARAASPVNYVSKNSPPFLIFHGDLDSRVPMMQSIYLNSMLEVNGVESRLVQVDGARHGDEKFDETVYNDMAIEFIRSLIH</sequence>
<feature type="compositionally biased region" description="Gly residues" evidence="2">
    <location>
        <begin position="63"/>
        <end position="81"/>
    </location>
</feature>
<proteinExistence type="predicted"/>
<dbReference type="Gene3D" id="3.40.50.1820">
    <property type="entry name" value="alpha/beta hydrolase"/>
    <property type="match status" value="1"/>
</dbReference>
<feature type="compositionally biased region" description="Polar residues" evidence="2">
    <location>
        <begin position="30"/>
        <end position="46"/>
    </location>
</feature>
<feature type="compositionally biased region" description="Basic and acidic residues" evidence="2">
    <location>
        <begin position="47"/>
        <end position="62"/>
    </location>
</feature>
<dbReference type="STRING" id="1263868.RESH_04514"/>
<evidence type="ECO:0000259" key="4">
    <source>
        <dbReference type="Pfam" id="PF20434"/>
    </source>
</evidence>
<keyword evidence="3" id="KW-0732">Signal</keyword>
<dbReference type="InterPro" id="IPR029058">
    <property type="entry name" value="AB_hydrolase_fold"/>
</dbReference>
<comment type="caution">
    <text evidence="5">The sequence shown here is derived from an EMBL/GenBank/DDBJ whole genome shotgun (WGS) entry which is preliminary data.</text>
</comment>
<feature type="region of interest" description="Disordered" evidence="2">
    <location>
        <begin position="30"/>
        <end position="92"/>
    </location>
</feature>
<protein>
    <submittedName>
        <fullName evidence="5">Lipase/esterase</fullName>
    </submittedName>
</protein>
<dbReference type="InterPro" id="IPR050300">
    <property type="entry name" value="GDXG_lipolytic_enzyme"/>
</dbReference>
<evidence type="ECO:0000313" key="5">
    <source>
        <dbReference type="EMBL" id="EMI24965.1"/>
    </source>
</evidence>
<keyword evidence="1" id="KW-0378">Hydrolase</keyword>
<dbReference type="InterPro" id="IPR049492">
    <property type="entry name" value="BD-FAE-like_dom"/>
</dbReference>
<dbReference type="EMBL" id="ANOF01000144">
    <property type="protein sequence ID" value="EMI24965.1"/>
    <property type="molecule type" value="Genomic_DNA"/>
</dbReference>
<evidence type="ECO:0000256" key="3">
    <source>
        <dbReference type="SAM" id="SignalP"/>
    </source>
</evidence>
<dbReference type="PANTHER" id="PTHR48081">
    <property type="entry name" value="AB HYDROLASE SUPERFAMILY PROTEIN C4A8.06C"/>
    <property type="match status" value="1"/>
</dbReference>
<accession>M5S088</accession>
<feature type="domain" description="BD-FAE-like" evidence="4">
    <location>
        <begin position="121"/>
        <end position="334"/>
    </location>
</feature>
<organism evidence="5 6">
    <name type="scientific">Rhodopirellula europaea SH398</name>
    <dbReference type="NCBI Taxonomy" id="1263868"/>
    <lineage>
        <taxon>Bacteria</taxon>
        <taxon>Pseudomonadati</taxon>
        <taxon>Planctomycetota</taxon>
        <taxon>Planctomycetia</taxon>
        <taxon>Pirellulales</taxon>
        <taxon>Pirellulaceae</taxon>
        <taxon>Rhodopirellula</taxon>
    </lineage>
</organism>
<reference evidence="5 6" key="1">
    <citation type="journal article" date="2013" name="Mar. Genomics">
        <title>Expression of sulfatases in Rhodopirellula baltica and the diversity of sulfatases in the genus Rhodopirellula.</title>
        <authorList>
            <person name="Wegner C.E."/>
            <person name="Richter-Heitmann T."/>
            <person name="Klindworth A."/>
            <person name="Klockow C."/>
            <person name="Richter M."/>
            <person name="Achstetter T."/>
            <person name="Glockner F.O."/>
            <person name="Harder J."/>
        </authorList>
    </citation>
    <scope>NUCLEOTIDE SEQUENCE [LARGE SCALE GENOMIC DNA]</scope>
    <source>
        <strain evidence="5 6">SH398</strain>
    </source>
</reference>
<evidence type="ECO:0000256" key="2">
    <source>
        <dbReference type="SAM" id="MobiDB-lite"/>
    </source>
</evidence>
<gene>
    <name evidence="5" type="ORF">RESH_04514</name>
</gene>
<dbReference type="PATRIC" id="fig|1263868.3.peg.4896"/>
<dbReference type="AlphaFoldDB" id="M5S088"/>